<dbReference type="Gene3D" id="2.50.20.10">
    <property type="entry name" value="Lipoprotein localisation LolA/LolB/LppX"/>
    <property type="match status" value="1"/>
</dbReference>
<dbReference type="InterPro" id="IPR038484">
    <property type="entry name" value="MucB/RseB_C_sf"/>
</dbReference>
<feature type="domain" description="MucB/RseB N-terminal" evidence="1">
    <location>
        <begin position="89"/>
        <end position="201"/>
    </location>
</feature>
<reference evidence="3" key="1">
    <citation type="submission" date="2009-10" db="EMBL/GenBank/DDBJ databases">
        <title>Diversity of trophic interactions inside an arsenic-rich microbial ecosystem.</title>
        <authorList>
            <person name="Bertin P.N."/>
            <person name="Heinrich-Salmeron A."/>
            <person name="Pelletier E."/>
            <person name="Goulhen-Chollet F."/>
            <person name="Arsene-Ploetze F."/>
            <person name="Gallien S."/>
            <person name="Calteau A."/>
            <person name="Vallenet D."/>
            <person name="Casiot C."/>
            <person name="Chane-Woon-Ming B."/>
            <person name="Giloteaux L."/>
            <person name="Barakat M."/>
            <person name="Bonnefoy V."/>
            <person name="Bruneel O."/>
            <person name="Chandler M."/>
            <person name="Cleiss J."/>
            <person name="Duran R."/>
            <person name="Elbaz-Poulichet F."/>
            <person name="Fonknechten N."/>
            <person name="Lauga B."/>
            <person name="Mornico D."/>
            <person name="Ortet P."/>
            <person name="Schaeffer C."/>
            <person name="Siguier P."/>
            <person name="Alexander Thil Smith A."/>
            <person name="Van Dorsselaer A."/>
            <person name="Weissenbach J."/>
            <person name="Medigue C."/>
            <person name="Le Paslier D."/>
        </authorList>
    </citation>
    <scope>NUCLEOTIDE SEQUENCE</scope>
</reference>
<name>E6Q5F0_9ZZZZ</name>
<evidence type="ECO:0000259" key="2">
    <source>
        <dbReference type="Pfam" id="PF14285"/>
    </source>
</evidence>
<evidence type="ECO:0008006" key="4">
    <source>
        <dbReference type="Google" id="ProtNLM"/>
    </source>
</evidence>
<organism evidence="3">
    <name type="scientific">mine drainage metagenome</name>
    <dbReference type="NCBI Taxonomy" id="410659"/>
    <lineage>
        <taxon>unclassified sequences</taxon>
        <taxon>metagenomes</taxon>
        <taxon>ecological metagenomes</taxon>
    </lineage>
</organism>
<evidence type="ECO:0000259" key="1">
    <source>
        <dbReference type="Pfam" id="PF03888"/>
    </source>
</evidence>
<gene>
    <name evidence="3" type="ORF">CARN4_2373</name>
</gene>
<dbReference type="InterPro" id="IPR025377">
    <property type="entry name" value="DUF4367"/>
</dbReference>
<proteinExistence type="predicted"/>
<dbReference type="InterPro" id="IPR033434">
    <property type="entry name" value="MucB/RseB_N"/>
</dbReference>
<dbReference type="InterPro" id="IPR052944">
    <property type="entry name" value="Sporulation_related"/>
</dbReference>
<protein>
    <recommendedName>
        <fullName evidence="4">Sigma factor AlgU regulatory protein MucB</fullName>
    </recommendedName>
</protein>
<evidence type="ECO:0000313" key="3">
    <source>
        <dbReference type="EMBL" id="CBI02416.1"/>
    </source>
</evidence>
<dbReference type="Gene3D" id="3.30.200.100">
    <property type="entry name" value="MucB/RseB, C-terminal domain"/>
    <property type="match status" value="1"/>
</dbReference>
<sequence length="339" mass="37396">MLRRNLAALSAATALLLPGAALAAQRDATPLLRAALHAPHIVSYVGEIESIRFGAHGTQATLFRVEHRAPDLTHRWYIVPQSAFGETEIERGDTTYVLDPQHHRVLVERNRALDDRIVIADNVGLMLRNYRPVQQGMGHLLGFPVDIVALVNNYTGNTMMRLWLDARSHLVLERKVFGDDGALLGEQRFENLAYAKNIPMRVFAIPTDLKRVDRTLHRRPSNDIAAVLRTMPFKAHRPHYLPDGFIPIAADRTIDGGVPQAHLLYSDGIRMISLFENAGASLDLDGLHARTLRVDGVSAKLASHGSTSLLAWSKNGMHYALVGSLDSEELTKIAASVAP</sequence>
<dbReference type="Pfam" id="PF14285">
    <property type="entry name" value="DUF4367"/>
    <property type="match status" value="1"/>
</dbReference>
<dbReference type="PANTHER" id="PTHR37507:SF2">
    <property type="entry name" value="SPORULATION PROTEIN YDCC"/>
    <property type="match status" value="1"/>
</dbReference>
<accession>E6Q5F0</accession>
<feature type="domain" description="DUF4367" evidence="2">
    <location>
        <begin position="237"/>
        <end position="337"/>
    </location>
</feature>
<dbReference type="Pfam" id="PF03888">
    <property type="entry name" value="MucB_RseB"/>
    <property type="match status" value="1"/>
</dbReference>
<dbReference type="AlphaFoldDB" id="E6Q5F0"/>
<comment type="caution">
    <text evidence="3">The sequence shown here is derived from an EMBL/GenBank/DDBJ whole genome shotgun (WGS) entry which is preliminary data.</text>
</comment>
<dbReference type="PANTHER" id="PTHR37507">
    <property type="entry name" value="SPORULATION PROTEIN YDCC"/>
    <property type="match status" value="1"/>
</dbReference>
<dbReference type="EMBL" id="CABO01000037">
    <property type="protein sequence ID" value="CBI02416.1"/>
    <property type="molecule type" value="Genomic_DNA"/>
</dbReference>